<evidence type="ECO:0000259" key="1">
    <source>
        <dbReference type="Pfam" id="PF22998"/>
    </source>
</evidence>
<comment type="caution">
    <text evidence="2">The sequence shown here is derived from an EMBL/GenBank/DDBJ whole genome shotgun (WGS) entry which is preliminary data.</text>
</comment>
<dbReference type="AlphaFoldDB" id="A0A8H7UCP4"/>
<dbReference type="Proteomes" id="UP000654370">
    <property type="component" value="Unassembled WGS sequence"/>
</dbReference>
<gene>
    <name evidence="2" type="ORF">INT43_006105</name>
</gene>
<name>A0A8H7UCP4_MORIS</name>
<dbReference type="PANTHER" id="PTHR34815:SF2">
    <property type="entry name" value="N-ACETYLTRANSFERASE DOMAIN-CONTAINING PROTEIN"/>
    <property type="match status" value="1"/>
</dbReference>
<protein>
    <recommendedName>
        <fullName evidence="1">LYC1 C-terminal domain-containing protein</fullName>
    </recommendedName>
</protein>
<dbReference type="Gene3D" id="3.40.630.30">
    <property type="match status" value="1"/>
</dbReference>
<dbReference type="Pfam" id="PF13527">
    <property type="entry name" value="Acetyltransf_9"/>
    <property type="match status" value="1"/>
</dbReference>
<dbReference type="InterPro" id="IPR016181">
    <property type="entry name" value="Acyl_CoA_acyltransferase"/>
</dbReference>
<keyword evidence="3" id="KW-1185">Reference proteome</keyword>
<dbReference type="InterPro" id="IPR053013">
    <property type="entry name" value="LAT"/>
</dbReference>
<dbReference type="EMBL" id="JAEPQZ010000012">
    <property type="protein sequence ID" value="KAG2175043.1"/>
    <property type="molecule type" value="Genomic_DNA"/>
</dbReference>
<dbReference type="OrthoDB" id="2020070at2759"/>
<reference evidence="2" key="1">
    <citation type="submission" date="2020-12" db="EMBL/GenBank/DDBJ databases">
        <title>Metabolic potential, ecology and presence of endohyphal bacteria is reflected in genomic diversity of Mucoromycotina.</title>
        <authorList>
            <person name="Muszewska A."/>
            <person name="Okrasinska A."/>
            <person name="Steczkiewicz K."/>
            <person name="Drgas O."/>
            <person name="Orlowska M."/>
            <person name="Perlinska-Lenart U."/>
            <person name="Aleksandrzak-Piekarczyk T."/>
            <person name="Szatraj K."/>
            <person name="Zielenkiewicz U."/>
            <person name="Pilsyk S."/>
            <person name="Malc E."/>
            <person name="Mieczkowski P."/>
            <person name="Kruszewska J.S."/>
            <person name="Biernat P."/>
            <person name="Pawlowska J."/>
        </authorList>
    </citation>
    <scope>NUCLEOTIDE SEQUENCE</scope>
    <source>
        <strain evidence="2">WA0000067209</strain>
    </source>
</reference>
<dbReference type="SUPFAM" id="SSF55729">
    <property type="entry name" value="Acyl-CoA N-acyltransferases (Nat)"/>
    <property type="match status" value="1"/>
</dbReference>
<evidence type="ECO:0000313" key="2">
    <source>
        <dbReference type="EMBL" id="KAG2175043.1"/>
    </source>
</evidence>
<accession>A0A8H7UCP4</accession>
<dbReference type="InterPro" id="IPR055100">
    <property type="entry name" value="GNAT_LYC1-like"/>
</dbReference>
<proteinExistence type="predicted"/>
<feature type="domain" description="LYC1 C-terminal" evidence="1">
    <location>
        <begin position="173"/>
        <end position="333"/>
    </location>
</feature>
<sequence length="333" mass="38145">MANLVLRKGTHSQFQKSLQNNVIEWGTGLTIDQYFDRESTLRGTPYSQKAHFFYVLVPEDDIETTELLAHCEVYEHPALFVSTSGVAQEIKCMAIGSVFCPVEHRGKGYAKIMMNMLYKQLEQDPQVRASTLYSDIGPVFYDRIGWKTMPSKEVVIAVQPTWQVPALCQSITNKAEVDRLVTQDNIMIREEMNKVAQPAFAVLPAPEKIHWIQQRSQFYCEKLGHGDIEVFGAHIPGTDNYVTFFHNFGEKAIYFLRMRSDSDQNTKAFIALAQREALRYDFEKIILWDIPAIDGVGDKQTVIQQREESISALTIFNDTSNVTWLLNEKFAWV</sequence>
<dbReference type="Pfam" id="PF22998">
    <property type="entry name" value="GNAT_LYC1-like"/>
    <property type="match status" value="1"/>
</dbReference>
<evidence type="ECO:0000313" key="3">
    <source>
        <dbReference type="Proteomes" id="UP000654370"/>
    </source>
</evidence>
<organism evidence="2 3">
    <name type="scientific">Mortierella isabellina</name>
    <name type="common">Filamentous fungus</name>
    <name type="synonym">Umbelopsis isabellina</name>
    <dbReference type="NCBI Taxonomy" id="91625"/>
    <lineage>
        <taxon>Eukaryota</taxon>
        <taxon>Fungi</taxon>
        <taxon>Fungi incertae sedis</taxon>
        <taxon>Mucoromycota</taxon>
        <taxon>Mucoromycotina</taxon>
        <taxon>Umbelopsidomycetes</taxon>
        <taxon>Umbelopsidales</taxon>
        <taxon>Umbelopsidaceae</taxon>
        <taxon>Umbelopsis</taxon>
    </lineage>
</organism>
<dbReference type="PANTHER" id="PTHR34815">
    <property type="entry name" value="LYSINE ACETYLTRANSFERASE"/>
    <property type="match status" value="1"/>
</dbReference>